<protein>
    <submittedName>
        <fullName evidence="1">Uncharacterized protein</fullName>
    </submittedName>
</protein>
<dbReference type="AlphaFoldDB" id="A0A7I8JJV3"/>
<dbReference type="InterPro" id="IPR021109">
    <property type="entry name" value="Peptidase_aspartic_dom_sf"/>
</dbReference>
<dbReference type="EMBL" id="LR743600">
    <property type="protein sequence ID" value="CAA2630469.1"/>
    <property type="molecule type" value="Genomic_DNA"/>
</dbReference>
<dbReference type="Gene3D" id="2.40.70.10">
    <property type="entry name" value="Acid Proteases"/>
    <property type="match status" value="1"/>
</dbReference>
<gene>
    <name evidence="1" type="ORF">SI7747_13016115</name>
</gene>
<dbReference type="PANTHER" id="PTHR33067:SF9">
    <property type="entry name" value="RNA-DIRECTED DNA POLYMERASE"/>
    <property type="match status" value="1"/>
</dbReference>
<reference evidence="1 2" key="1">
    <citation type="submission" date="2019-12" db="EMBL/GenBank/DDBJ databases">
        <authorList>
            <person name="Scholz U."/>
            <person name="Mascher M."/>
            <person name="Fiebig A."/>
        </authorList>
    </citation>
    <scope>NUCLEOTIDE SEQUENCE</scope>
</reference>
<dbReference type="CDD" id="cd00303">
    <property type="entry name" value="retropepsin_like"/>
    <property type="match status" value="1"/>
</dbReference>
<sequence>MKRKKMQKKDLKYVKRWKKHMKMKSQQLCKMKNKSNCNNLRRWRRNFHQKSKTVPFPDALKSKQKKKSEVNENLHKFFQDVYINVPLLQAVEDIPMYANFLKELCTPKRAPRTENYLLMEVLYLSIKNAKGMLEDVVITVKGCSFPADFVVLEMNSHSEFSEMPIILGRPFLNTAQINIDVPIGIEKIKSENLASRKKFECHKIDLMQTCEVEEINEMDDADDCVHKTFENQGIKYSWGFEEFQEQFEGVLDEAEKIQKN</sequence>
<keyword evidence="2" id="KW-1185">Reference proteome</keyword>
<evidence type="ECO:0000313" key="2">
    <source>
        <dbReference type="Proteomes" id="UP001189122"/>
    </source>
</evidence>
<proteinExistence type="predicted"/>
<name>A0A7I8JJV3_SPIIN</name>
<dbReference type="PANTHER" id="PTHR33067">
    <property type="entry name" value="RNA-DIRECTED DNA POLYMERASE-RELATED"/>
    <property type="match status" value="1"/>
</dbReference>
<organism evidence="1">
    <name type="scientific">Spirodela intermedia</name>
    <name type="common">Intermediate duckweed</name>
    <dbReference type="NCBI Taxonomy" id="51605"/>
    <lineage>
        <taxon>Eukaryota</taxon>
        <taxon>Viridiplantae</taxon>
        <taxon>Streptophyta</taxon>
        <taxon>Embryophyta</taxon>
        <taxon>Tracheophyta</taxon>
        <taxon>Spermatophyta</taxon>
        <taxon>Magnoliopsida</taxon>
        <taxon>Liliopsida</taxon>
        <taxon>Araceae</taxon>
        <taxon>Lemnoideae</taxon>
        <taxon>Spirodela</taxon>
    </lineage>
</organism>
<dbReference type="EMBL" id="CACRZD030000013">
    <property type="protein sequence ID" value="CAA6669712.1"/>
    <property type="molecule type" value="Genomic_DNA"/>
</dbReference>
<evidence type="ECO:0000313" key="1">
    <source>
        <dbReference type="EMBL" id="CAA2630469.1"/>
    </source>
</evidence>
<accession>A0A7I8JJV3</accession>
<dbReference type="Proteomes" id="UP001189122">
    <property type="component" value="Unassembled WGS sequence"/>
</dbReference>